<accession>A0A8J8C9D6</accession>
<proteinExistence type="predicted"/>
<protein>
    <submittedName>
        <fullName evidence="1">Uncharacterized protein</fullName>
    </submittedName>
</protein>
<evidence type="ECO:0000313" key="1">
    <source>
        <dbReference type="EMBL" id="MBX0305501.1"/>
    </source>
</evidence>
<reference evidence="1" key="1">
    <citation type="submission" date="2021-06" db="EMBL/GenBank/DDBJ databases">
        <title>Halomicroarcula sp. F24A a new haloarchaeum isolated from saline soil.</title>
        <authorList>
            <person name="Duran-Viseras A."/>
            <person name="Sanchez-Porro C."/>
            <person name="Ventosa A."/>
        </authorList>
    </citation>
    <scope>NUCLEOTIDE SEQUENCE</scope>
    <source>
        <strain evidence="1">F24A</strain>
    </source>
</reference>
<comment type="caution">
    <text evidence="1">The sequence shown here is derived from an EMBL/GenBank/DDBJ whole genome shotgun (WGS) entry which is preliminary data.</text>
</comment>
<name>A0A8J8C9D6_9EURY</name>
<dbReference type="Proteomes" id="UP000783863">
    <property type="component" value="Unassembled WGS sequence"/>
</dbReference>
<dbReference type="EMBL" id="RKLQ01000004">
    <property type="protein sequence ID" value="MBX0305501.1"/>
    <property type="molecule type" value="Genomic_DNA"/>
</dbReference>
<evidence type="ECO:0000313" key="2">
    <source>
        <dbReference type="Proteomes" id="UP000783863"/>
    </source>
</evidence>
<dbReference type="AlphaFoldDB" id="A0A8J8C9D6"/>
<dbReference type="RefSeq" id="WP_220589733.1">
    <property type="nucleotide sequence ID" value="NZ_RKLQ01000004.1"/>
</dbReference>
<organism evidence="1 2">
    <name type="scientific">Haloarcula salinisoli</name>
    <dbReference type="NCBI Taxonomy" id="2487746"/>
    <lineage>
        <taxon>Archaea</taxon>
        <taxon>Methanobacteriati</taxon>
        <taxon>Methanobacteriota</taxon>
        <taxon>Stenosarchaea group</taxon>
        <taxon>Halobacteria</taxon>
        <taxon>Halobacteriales</taxon>
        <taxon>Haloarculaceae</taxon>
        <taxon>Haloarcula</taxon>
    </lineage>
</organism>
<gene>
    <name evidence="1" type="ORF">EGD98_17715</name>
</gene>
<keyword evidence="2" id="KW-1185">Reference proteome</keyword>
<sequence>MNESFPKTESGEPDYEQAIAELTFDEATPASPVYISDGTETLGVTGVDEKSGSVRLEHHRGGTATADIEQLWNDWVDGGLIYKQKRFLNTEESVYNTETHAPVARTVIADALSIARDELGDLESRAPEGGPWTEDVRNTITQLQMALETGAER</sequence>